<evidence type="ECO:0000256" key="6">
    <source>
        <dbReference type="ARBA" id="ARBA00022989"/>
    </source>
</evidence>
<keyword evidence="5 9" id="KW-0812">Transmembrane</keyword>
<keyword evidence="9" id="KW-0679">Respiratory chain</keyword>
<evidence type="ECO:0000256" key="3">
    <source>
        <dbReference type="ARBA" id="ARBA00021007"/>
    </source>
</evidence>
<dbReference type="InterPro" id="IPR038430">
    <property type="entry name" value="NDAH_ubi_oxred_su3_sf"/>
</dbReference>
<dbReference type="RefSeq" id="YP_009346453.1">
    <property type="nucleotide sequence ID" value="NC_033869.1"/>
</dbReference>
<protein>
    <recommendedName>
        <fullName evidence="3 9">NADH-ubiquinone oxidoreductase chain 3</fullName>
        <ecNumber evidence="9">7.1.1.2</ecNumber>
    </recommendedName>
</protein>
<feature type="transmembrane region" description="Helical" evidence="9">
    <location>
        <begin position="81"/>
        <end position="99"/>
    </location>
</feature>
<name>A0A1P8C779_9BILA</name>
<dbReference type="CTD" id="4537"/>
<dbReference type="GO" id="GO:0008137">
    <property type="term" value="F:NADH dehydrogenase (ubiquinone) activity"/>
    <property type="evidence" value="ECO:0007669"/>
    <property type="project" value="UniProtKB-UniRule"/>
</dbReference>
<dbReference type="EC" id="7.1.1.2" evidence="9"/>
<comment type="catalytic activity">
    <reaction evidence="8 9">
        <text>a ubiquinone + NADH + 5 H(+)(in) = a ubiquinol + NAD(+) + 4 H(+)(out)</text>
        <dbReference type="Rhea" id="RHEA:29091"/>
        <dbReference type="Rhea" id="RHEA-COMP:9565"/>
        <dbReference type="Rhea" id="RHEA-COMP:9566"/>
        <dbReference type="ChEBI" id="CHEBI:15378"/>
        <dbReference type="ChEBI" id="CHEBI:16389"/>
        <dbReference type="ChEBI" id="CHEBI:17976"/>
        <dbReference type="ChEBI" id="CHEBI:57540"/>
        <dbReference type="ChEBI" id="CHEBI:57945"/>
        <dbReference type="EC" id="7.1.1.2"/>
    </reaction>
</comment>
<evidence type="ECO:0000256" key="8">
    <source>
        <dbReference type="ARBA" id="ARBA00049551"/>
    </source>
</evidence>
<feature type="signal peptide" evidence="10">
    <location>
        <begin position="1"/>
        <end position="21"/>
    </location>
</feature>
<dbReference type="GO" id="GO:0031966">
    <property type="term" value="C:mitochondrial membrane"/>
    <property type="evidence" value="ECO:0007669"/>
    <property type="project" value="UniProtKB-SubCell"/>
</dbReference>
<feature type="transmembrane region" description="Helical" evidence="9">
    <location>
        <begin position="45"/>
        <end position="69"/>
    </location>
</feature>
<keyword evidence="9" id="KW-0830">Ubiquinone</keyword>
<keyword evidence="9" id="KW-0249">Electron transport</keyword>
<keyword evidence="9" id="KW-0520">NAD</keyword>
<keyword evidence="7 9" id="KW-0472">Membrane</keyword>
<organism evidence="11">
    <name type="scientific">Xiphinema rivesi</name>
    <dbReference type="NCBI Taxonomy" id="70223"/>
    <lineage>
        <taxon>Eukaryota</taxon>
        <taxon>Metazoa</taxon>
        <taxon>Ecdysozoa</taxon>
        <taxon>Nematoda</taxon>
        <taxon>Enoplea</taxon>
        <taxon>Dorylaimia</taxon>
        <taxon>Dorylaimida</taxon>
        <taxon>Dorylaimina</taxon>
        <taxon>Longidoroidea</taxon>
        <taxon>Longidoridae</taxon>
        <taxon>Xiphinema</taxon>
    </lineage>
</organism>
<geneLocation type="mitochondrion" evidence="11"/>
<feature type="chain" id="PRO_5013066119" description="NADH-ubiquinone oxidoreductase chain 3" evidence="10">
    <location>
        <begin position="22"/>
        <end position="106"/>
    </location>
</feature>
<comment type="function">
    <text evidence="9">Core subunit of the mitochondrial membrane respiratory chain NADH dehydrogenase (Complex I) which catalyzes electron transfer from NADH through the respiratory chain, using ubiquinone as an electron acceptor. Essential for the catalytic activity of complex I.</text>
</comment>
<keyword evidence="6 9" id="KW-1133">Transmembrane helix</keyword>
<dbReference type="InterPro" id="IPR000440">
    <property type="entry name" value="NADH_UbQ/plastoQ_OxRdtase_su3"/>
</dbReference>
<dbReference type="EMBL" id="KU746820">
    <property type="protein sequence ID" value="AOT84262.1"/>
    <property type="molecule type" value="Genomic_DNA"/>
</dbReference>
<comment type="similarity">
    <text evidence="2 9">Belongs to the complex I subunit 3 family.</text>
</comment>
<proteinExistence type="inferred from homology"/>
<keyword evidence="4 9" id="KW-0813">Transport</keyword>
<keyword evidence="9" id="KW-1278">Translocase</keyword>
<sequence>MAVFMLVLIIFVFFMLQFILSEHTLFSQDMLSPLESGFESLKTSSLFGSYFFLMAVLFVLFDMELILILPGVLSFSFVDSFWVLLFAFMLITLLLEWILSGLKWIV</sequence>
<dbReference type="AlphaFoldDB" id="A0A1P8C779"/>
<keyword evidence="10" id="KW-0732">Signal</keyword>
<evidence type="ECO:0000256" key="1">
    <source>
        <dbReference type="ARBA" id="ARBA00004370"/>
    </source>
</evidence>
<evidence type="ECO:0000256" key="7">
    <source>
        <dbReference type="ARBA" id="ARBA00023136"/>
    </source>
</evidence>
<reference evidence="11" key="1">
    <citation type="journal article" date="2017" name="Sci. Rep.">
        <title>Mitochondrial genome diversity in dagger and needle nematodes (Nematoda: Longidoridae).</title>
        <authorList>
            <person name="Palomares-Rius J.E."/>
            <person name="Cantalapiedra-Navarrete C."/>
            <person name="Archidona-Yuste A."/>
            <person name="Blok V.C."/>
            <person name="Castillo P."/>
        </authorList>
    </citation>
    <scope>NUCLEOTIDE SEQUENCE</scope>
    <source>
        <strain evidence="11">ISLA</strain>
    </source>
</reference>
<dbReference type="Gene3D" id="1.20.58.1610">
    <property type="entry name" value="NADH:ubiquinone/plastoquinone oxidoreductase, chain 3"/>
    <property type="match status" value="1"/>
</dbReference>
<accession>A0A1P8C779</accession>
<evidence type="ECO:0000313" key="11">
    <source>
        <dbReference type="EMBL" id="AOT84262.1"/>
    </source>
</evidence>
<evidence type="ECO:0000256" key="10">
    <source>
        <dbReference type="SAM" id="SignalP"/>
    </source>
</evidence>
<dbReference type="GeneID" id="31080157"/>
<evidence type="ECO:0000256" key="2">
    <source>
        <dbReference type="ARBA" id="ARBA00008472"/>
    </source>
</evidence>
<comment type="subcellular location">
    <subcellularLocation>
        <location evidence="1">Membrane</location>
    </subcellularLocation>
    <subcellularLocation>
        <location evidence="9">Mitochondrion membrane</location>
        <topology evidence="9">Multi-pass membrane protein</topology>
    </subcellularLocation>
</comment>
<evidence type="ECO:0000256" key="5">
    <source>
        <dbReference type="ARBA" id="ARBA00022692"/>
    </source>
</evidence>
<evidence type="ECO:0000256" key="4">
    <source>
        <dbReference type="ARBA" id="ARBA00022448"/>
    </source>
</evidence>
<evidence type="ECO:0000256" key="9">
    <source>
        <dbReference type="RuleBase" id="RU003640"/>
    </source>
</evidence>
<dbReference type="Pfam" id="PF00507">
    <property type="entry name" value="Oxidored_q4"/>
    <property type="match status" value="1"/>
</dbReference>
<gene>
    <name evidence="11" type="primary">ND3</name>
</gene>
<keyword evidence="9 11" id="KW-0496">Mitochondrion</keyword>